<reference evidence="1 2" key="1">
    <citation type="submission" date="2023-01" db="EMBL/GenBank/DDBJ databases">
        <title>Cultivation and genomic characterization of new, ubiquitous marine nitrite-oxidizing bacteria from the Nitrospirales.</title>
        <authorList>
            <person name="Mueller A.J."/>
            <person name="Daebeler A."/>
            <person name="Herbold C.W."/>
            <person name="Kirkegaard R.H."/>
            <person name="Daims H."/>
        </authorList>
    </citation>
    <scope>NUCLEOTIDE SEQUENCE [LARGE SCALE GENOMIC DNA]</scope>
    <source>
        <strain evidence="1 2">VA</strain>
    </source>
</reference>
<dbReference type="EMBL" id="CP116967">
    <property type="protein sequence ID" value="WNM56449.1"/>
    <property type="molecule type" value="Genomic_DNA"/>
</dbReference>
<dbReference type="AlphaFoldDB" id="A0AA96GCX5"/>
<organism evidence="1 2">
    <name type="scientific">Candidatus Nitrospira allomarina</name>
    <dbReference type="NCBI Taxonomy" id="3020900"/>
    <lineage>
        <taxon>Bacteria</taxon>
        <taxon>Pseudomonadati</taxon>
        <taxon>Nitrospirota</taxon>
        <taxon>Nitrospiria</taxon>
        <taxon>Nitrospirales</taxon>
        <taxon>Nitrospiraceae</taxon>
        <taxon>Nitrospira</taxon>
    </lineage>
</organism>
<name>A0AA96GCX5_9BACT</name>
<dbReference type="Proteomes" id="UP001302719">
    <property type="component" value="Chromosome"/>
</dbReference>
<accession>A0AA96GCX5</accession>
<proteinExistence type="predicted"/>
<sequence>MEDCLQATCALNQVMMKVSKIRSFVFRFGWAQLVGHNPQMAIKDLGKSTDQGYVAYTDFFATFLCPVTYRSVYDVKPIDFRNSERLQSHLGRLGKAGEP</sequence>
<keyword evidence="2" id="KW-1185">Reference proteome</keyword>
<dbReference type="RefSeq" id="WP_312640040.1">
    <property type="nucleotide sequence ID" value="NZ_CP116967.1"/>
</dbReference>
<gene>
    <name evidence="1" type="ORF">PP769_10690</name>
</gene>
<protein>
    <submittedName>
        <fullName evidence="1">Uncharacterized protein</fullName>
    </submittedName>
</protein>
<evidence type="ECO:0000313" key="2">
    <source>
        <dbReference type="Proteomes" id="UP001302719"/>
    </source>
</evidence>
<dbReference type="KEGG" id="nall:PP769_10690"/>
<evidence type="ECO:0000313" key="1">
    <source>
        <dbReference type="EMBL" id="WNM56449.1"/>
    </source>
</evidence>